<dbReference type="CDD" id="cd24034">
    <property type="entry name" value="ASKHA_NBD_O66634-like_rpt1"/>
    <property type="match status" value="1"/>
</dbReference>
<feature type="compositionally biased region" description="Low complexity" evidence="1">
    <location>
        <begin position="15"/>
        <end position="32"/>
    </location>
</feature>
<dbReference type="InterPro" id="IPR051805">
    <property type="entry name" value="Dehydratase_Activator_Redct"/>
</dbReference>
<dbReference type="PANTHER" id="PTHR32329:SF4">
    <property type="entry name" value="ACTIVATOR OF 2-HYDROXYACYL-COA DEHYDRATASE"/>
    <property type="match status" value="1"/>
</dbReference>
<dbReference type="EMBL" id="QIBX01000019">
    <property type="protein sequence ID" value="RNL38250.1"/>
    <property type="molecule type" value="Genomic_DNA"/>
</dbReference>
<feature type="domain" description="ATPase BadF/BadG/BcrA/BcrD type" evidence="2">
    <location>
        <begin position="61"/>
        <end position="270"/>
    </location>
</feature>
<evidence type="ECO:0000259" key="2">
    <source>
        <dbReference type="Pfam" id="PF01869"/>
    </source>
</evidence>
<feature type="domain" description="ATPase BadF/BadG/BcrA/BcrD type" evidence="2">
    <location>
        <begin position="376"/>
        <end position="637"/>
    </location>
</feature>
<dbReference type="SUPFAM" id="SSF53067">
    <property type="entry name" value="Actin-like ATPase domain"/>
    <property type="match status" value="2"/>
</dbReference>
<dbReference type="InterPro" id="IPR002731">
    <property type="entry name" value="ATPase_BadF"/>
</dbReference>
<protein>
    <submittedName>
        <fullName evidence="4">CoA activase</fullName>
    </submittedName>
</protein>
<evidence type="ECO:0000313" key="4">
    <source>
        <dbReference type="EMBL" id="RNL38250.1"/>
    </source>
</evidence>
<dbReference type="InterPro" id="IPR043129">
    <property type="entry name" value="ATPase_NBD"/>
</dbReference>
<dbReference type="Pfam" id="PF01869">
    <property type="entry name" value="BcrAD_BadFG"/>
    <property type="match status" value="2"/>
</dbReference>
<organism evidence="4 5">
    <name type="scientific">Slackia equolifaciens</name>
    <dbReference type="NCBI Taxonomy" id="498718"/>
    <lineage>
        <taxon>Bacteria</taxon>
        <taxon>Bacillati</taxon>
        <taxon>Actinomycetota</taxon>
        <taxon>Coriobacteriia</taxon>
        <taxon>Eggerthellales</taxon>
        <taxon>Eggerthellaceae</taxon>
        <taxon>Slackia</taxon>
    </lineage>
</organism>
<evidence type="ECO:0000313" key="5">
    <source>
        <dbReference type="Proteomes" id="UP000269591"/>
    </source>
</evidence>
<gene>
    <name evidence="4" type="ORF">DMP06_09520</name>
</gene>
<feature type="domain" description="DUF2229" evidence="3">
    <location>
        <begin position="804"/>
        <end position="1033"/>
    </location>
</feature>
<dbReference type="Proteomes" id="UP000269591">
    <property type="component" value="Unassembled WGS sequence"/>
</dbReference>
<proteinExistence type="predicted"/>
<name>A0A3N0AUF7_9ACTN</name>
<reference evidence="5" key="1">
    <citation type="submission" date="2018-05" db="EMBL/GenBank/DDBJ databases">
        <title>Genome Sequencing of selected type strains of the family Eggerthellaceae.</title>
        <authorList>
            <person name="Danylec N."/>
            <person name="Stoll D.A."/>
            <person name="Doetsch A."/>
            <person name="Huch M."/>
        </authorList>
    </citation>
    <scope>NUCLEOTIDE SEQUENCE [LARGE SCALE GENOMIC DNA]</scope>
    <source>
        <strain evidence="5">DSM 24851</strain>
    </source>
</reference>
<keyword evidence="5" id="KW-1185">Reference proteome</keyword>
<dbReference type="OrthoDB" id="9177882at2"/>
<dbReference type="CDD" id="cd24035">
    <property type="entry name" value="ASKHA_NBD_O66634-like_rpt2"/>
    <property type="match status" value="1"/>
</dbReference>
<sequence>MSEEKTLEGAAQESGTAVQVATGAAADEPAGTEPVVTTVDADVAAKASAAASAASEAPLHIGVDVGSTTVKVAVLDDANQIMYSCYKRHHADIRATIVEVIEEAAEKFPDTPMTIAITGSGGLLLAQWLGIDFVQEVIASKTAVETFIPQTDVVIELGGEDAKIIYFDNGIEQRMNGTCAGGTGAFIDQMAALLDTDAGGLNELAKSYETIYPIASRCGVFAKTDVQPLLNEGARKEDIAVSIFQAVVTQTISGLACGRPIRGNVALLGGPLEYLSELDKRFCETLNLDDEHAIRPANAHLFVASGAALCGKTSSPELLSDVLDRLRNLGDIQGSEVVRLPPLFENEQEFDAFKARHDKEKVKRADLMEYTGTAYLGIDAGSTTFKAALIGEDGSLLWSYYANNKGDVLGTAKKALAEMYGALPVDAETGEPFVTIGHATVTGYGEGLLLEALRVDSGEIETVAHLRGAEEMLPGVEFILDIGGQDMKCLRVRDGVIDHIMLNEACSSGCGSFIESFAAGLNLDVTEFAKTANAAKNPVDLGSRCTVFMNSRVKQAQKEGATVGDIAAGLAISVIKNALFKVIKIRDPHEVGTKVIVQGGTFLNDAVLRAFEQLAEVDAVRPDIAGNMGAYGAALLARDRYEQAVRAAERAERSAALRAAEQLDAAASAGTQSADADESLRDEARGASAIDRISGTGETLADSSKLTVKSTLLSLSEIEGLNPTHRTIRCKACSNHCLLTINDFGKDPETGKHRRFITGNRCEKGAASAGVASQGANVPNLYDYKSHRLFDYVPLTEEEATRGTVGMPRALNMYENYPFWFTFFTKLGYRVLISDPSTKKTYEAGIESMPSESVCYPAKLSHGHVMNLLDKHPDFIWFPCSKWERQEDEGAGNHFNCPIVASYAEALRLNIDELRDSDTKFLNPWLPYDKKDALKKRLYVELVENFRDATCRKGTAPTQAEIDEAVDAAWAEDMAFKEDIRAKGEETLRWMEETGTHGIVLAGRPYHNDPEINHAIPELLTSFGLAVLTEDSIAHLGTLERPIRLVDQWMYHTRLYAAAKVATQRNDLDLIQLNSFGCGLDALTTDQVQEILESAGKIYTVLKIDEVSNLGAARIRVRSLLAALKDQADREAEEKRPLMGCPTVACGLEYPTEAAVPEDEMREHARHAKDRMDRKTGEHEAKAARAVADSFKQREGTSTEFERVQFTEKMKEEGYTILCPQMAPIHFDLLIDIFQRNGYNLELLPSVDHGAVDAGLKYVNNDICYPSILVTGQIMEAVTSGRYDTDKLAVIITQTGGGCRATNYISLIRKALKAAGLGHIPVIALSFKDLGERNPGFKVTAPMLYQAIYGILYGDLLMMALYRTRPYEAEPGAAQALFDHWMAVCKAQLRRGVKRSEWKKTVRQIVDDFDTLPLVGEGTKPRVGVVGEILVKFHPTANNQIVDVIEREGCEAVVPGLTEFFLFGIAGSIFQKDPLGRSAKGAAGARVALAALDKIRKPLNDALRDSVRFEPPANIYELAEYASEILSLCNSMGEGWLLTAEMVELIRTGAPNVVCTQPFACLPNHVVGKAVIKELRRRYPESNIVAVDYDPGASEVNQLNRIKLMISVAKANLEAKEGEARALRDVSRELDAAAHRADDGCGCGGSCTAIEEMVGNLEIQARTMSEGKDETKKIVAK</sequence>
<comment type="caution">
    <text evidence="4">The sequence shown here is derived from an EMBL/GenBank/DDBJ whole genome shotgun (WGS) entry which is preliminary data.</text>
</comment>
<evidence type="ECO:0000259" key="3">
    <source>
        <dbReference type="Pfam" id="PF09989"/>
    </source>
</evidence>
<dbReference type="Gene3D" id="3.30.420.40">
    <property type="match status" value="4"/>
</dbReference>
<dbReference type="PANTHER" id="PTHR32329">
    <property type="entry name" value="BIFUNCTIONAL PROTEIN [INCLUDES 2-HYDROXYACYL-COA DEHYDRATASE (N-TER) AND ITS ACTIVATOR DOMAIN (C_TERM)-RELATED"/>
    <property type="match status" value="1"/>
</dbReference>
<evidence type="ECO:0000256" key="1">
    <source>
        <dbReference type="SAM" id="MobiDB-lite"/>
    </source>
</evidence>
<dbReference type="Pfam" id="PF09989">
    <property type="entry name" value="DUF2229"/>
    <property type="match status" value="1"/>
</dbReference>
<feature type="region of interest" description="Disordered" evidence="1">
    <location>
        <begin position="1"/>
        <end position="32"/>
    </location>
</feature>
<dbReference type="InterPro" id="IPR018709">
    <property type="entry name" value="CoA_activase_DUF2229"/>
</dbReference>
<accession>A0A3N0AUF7</accession>